<dbReference type="NCBIfam" id="NF047401">
    <property type="entry name" value="TA_anti_VapB15"/>
    <property type="match status" value="1"/>
</dbReference>
<gene>
    <name evidence="1" type="ORF">KA717_06810</name>
</gene>
<dbReference type="Proteomes" id="UP001065613">
    <property type="component" value="Chromosome"/>
</dbReference>
<accession>A0A977PXB7</accession>
<dbReference type="AlphaFoldDB" id="A0A977PXB7"/>
<evidence type="ECO:0000313" key="1">
    <source>
        <dbReference type="EMBL" id="UXE62472.1"/>
    </source>
</evidence>
<reference evidence="1" key="1">
    <citation type="submission" date="2021-04" db="EMBL/GenBank/DDBJ databases">
        <title>Genome sequence of Woronichinia naegeliana from Washington state freshwater lake bloom.</title>
        <authorList>
            <person name="Dreher T.W."/>
        </authorList>
    </citation>
    <scope>NUCLEOTIDE SEQUENCE</scope>
    <source>
        <strain evidence="1">WA131</strain>
    </source>
</reference>
<dbReference type="EMBL" id="CP073041">
    <property type="protein sequence ID" value="UXE62472.1"/>
    <property type="molecule type" value="Genomic_DNA"/>
</dbReference>
<protein>
    <submittedName>
        <fullName evidence="1">Uncharacterized protein</fullName>
    </submittedName>
</protein>
<dbReference type="KEGG" id="wna:KA717_06810"/>
<sequence length="72" mass="8383">MNPSTLIDFPQLKTIIAQCNLEEKLELLQILEKETFSVRFNKFLESVKTDELTLEDITQEVEAVRQANYHGK</sequence>
<proteinExistence type="predicted"/>
<name>A0A977PXB7_9CYAN</name>
<organism evidence="1">
    <name type="scientific">Woronichinia naegeliana WA131</name>
    <dbReference type="NCBI Taxonomy" id="2824559"/>
    <lineage>
        <taxon>Bacteria</taxon>
        <taxon>Bacillati</taxon>
        <taxon>Cyanobacteriota</taxon>
        <taxon>Cyanophyceae</taxon>
        <taxon>Synechococcales</taxon>
        <taxon>Coelosphaeriaceae</taxon>
        <taxon>Woronichinia</taxon>
    </lineage>
</organism>